<feature type="domain" description="CBM20" evidence="2">
    <location>
        <begin position="59"/>
        <end position="146"/>
    </location>
</feature>
<protein>
    <submittedName>
        <fullName evidence="3">23241_t:CDS:1</fullName>
    </submittedName>
</protein>
<reference evidence="3" key="1">
    <citation type="submission" date="2021-06" db="EMBL/GenBank/DDBJ databases">
        <authorList>
            <person name="Kallberg Y."/>
            <person name="Tangrot J."/>
            <person name="Rosling A."/>
        </authorList>
    </citation>
    <scope>NUCLEOTIDE SEQUENCE</scope>
    <source>
        <strain evidence="3">MA453B</strain>
    </source>
</reference>
<gene>
    <name evidence="3" type="ORF">DERYTH_LOCUS5909</name>
</gene>
<evidence type="ECO:0000313" key="4">
    <source>
        <dbReference type="Proteomes" id="UP000789405"/>
    </source>
</evidence>
<comment type="caution">
    <text evidence="3">The sequence shown here is derived from an EMBL/GenBank/DDBJ whole genome shotgun (WGS) entry which is preliminary data.</text>
</comment>
<dbReference type="Gene3D" id="2.60.40.10">
    <property type="entry name" value="Immunoglobulins"/>
    <property type="match status" value="1"/>
</dbReference>
<dbReference type="Pfam" id="PF00686">
    <property type="entry name" value="CBM_20"/>
    <property type="match status" value="1"/>
</dbReference>
<feature type="compositionally biased region" description="Polar residues" evidence="1">
    <location>
        <begin position="1"/>
        <end position="28"/>
    </location>
</feature>
<dbReference type="InterPro" id="IPR013783">
    <property type="entry name" value="Ig-like_fold"/>
</dbReference>
<feature type="region of interest" description="Disordered" evidence="1">
    <location>
        <begin position="1"/>
        <end position="45"/>
    </location>
</feature>
<name>A0A9N9BG73_9GLOM</name>
<keyword evidence="4" id="KW-1185">Reference proteome</keyword>
<evidence type="ECO:0000259" key="2">
    <source>
        <dbReference type="Pfam" id="PF00686"/>
    </source>
</evidence>
<dbReference type="SUPFAM" id="SSF49452">
    <property type="entry name" value="Starch-binding domain-like"/>
    <property type="match status" value="1"/>
</dbReference>
<accession>A0A9N9BG73</accession>
<dbReference type="EMBL" id="CAJVPY010002559">
    <property type="protein sequence ID" value="CAG8564699.1"/>
    <property type="molecule type" value="Genomic_DNA"/>
</dbReference>
<sequence length="354" mass="41604">RDIDSNHSPTKTKNVVKEGNNSPVNSDSEYVDASDHQPHQPYPLDIRGSIYDDKYGEYVKITFHVHLPAYIERHGEPVIVGNCKELGSWGTITIKLTQPYKREYPTYWRSHTVDIKLGRYEIRYRYGIFNQGTVDYEGESDRQYRILDIRTNDRYDIWQKNSRYNILGLREYAFTKCIYDAVNTENLKDKVMQFQLLLENHKDRDPPELIFQLPTNFHSDTLLEALENVQEDTFTSDIKPIMAPVVAALVRHNAIKKFLDPRYTFVEGFIGERYNKEQISQLLKEWPRLVKPYLYQVEEHICIKIAKWLISLCSNLEILNIVWHDSIHRILNIDDEIETDVSASLYRISAQNNA</sequence>
<proteinExistence type="predicted"/>
<dbReference type="GO" id="GO:2001070">
    <property type="term" value="F:starch binding"/>
    <property type="evidence" value="ECO:0007669"/>
    <property type="project" value="InterPro"/>
</dbReference>
<dbReference type="InterPro" id="IPR002044">
    <property type="entry name" value="CBM20"/>
</dbReference>
<dbReference type="OrthoDB" id="2400221at2759"/>
<dbReference type="AlphaFoldDB" id="A0A9N9BG73"/>
<dbReference type="InterPro" id="IPR013784">
    <property type="entry name" value="Carb-bd-like_fold"/>
</dbReference>
<dbReference type="Proteomes" id="UP000789405">
    <property type="component" value="Unassembled WGS sequence"/>
</dbReference>
<organism evidence="3 4">
    <name type="scientific">Dentiscutata erythropus</name>
    <dbReference type="NCBI Taxonomy" id="1348616"/>
    <lineage>
        <taxon>Eukaryota</taxon>
        <taxon>Fungi</taxon>
        <taxon>Fungi incertae sedis</taxon>
        <taxon>Mucoromycota</taxon>
        <taxon>Glomeromycotina</taxon>
        <taxon>Glomeromycetes</taxon>
        <taxon>Diversisporales</taxon>
        <taxon>Gigasporaceae</taxon>
        <taxon>Dentiscutata</taxon>
    </lineage>
</organism>
<feature type="non-terminal residue" evidence="3">
    <location>
        <position position="1"/>
    </location>
</feature>
<feature type="non-terminal residue" evidence="3">
    <location>
        <position position="354"/>
    </location>
</feature>
<evidence type="ECO:0000256" key="1">
    <source>
        <dbReference type="SAM" id="MobiDB-lite"/>
    </source>
</evidence>
<evidence type="ECO:0000313" key="3">
    <source>
        <dbReference type="EMBL" id="CAG8564699.1"/>
    </source>
</evidence>